<dbReference type="STRING" id="290052.ASU35_16795"/>
<protein>
    <submittedName>
        <fullName evidence="1">Uncharacterized protein</fullName>
    </submittedName>
</protein>
<name>A0A0V8QJR6_9FIRM</name>
<dbReference type="AlphaFoldDB" id="A0A0V8QJR6"/>
<evidence type="ECO:0000313" key="1">
    <source>
        <dbReference type="EMBL" id="KSV60470.1"/>
    </source>
</evidence>
<proteinExistence type="predicted"/>
<dbReference type="RefSeq" id="WP_058351347.1">
    <property type="nucleotide sequence ID" value="NZ_CABMMD010000009.1"/>
</dbReference>
<reference evidence="1 2" key="1">
    <citation type="submission" date="2015-11" db="EMBL/GenBank/DDBJ databases">
        <title>Butyribacter intestini gen. nov., sp. nov., a butyric acid-producing bacterium of the family Lachnospiraceae isolated from the human faeces.</title>
        <authorList>
            <person name="Zou Y."/>
            <person name="Xue W."/>
            <person name="Luo G."/>
            <person name="Lv M."/>
        </authorList>
    </citation>
    <scope>NUCLEOTIDE SEQUENCE [LARGE SCALE GENOMIC DNA]</scope>
    <source>
        <strain evidence="1 2">ACET-33324</strain>
    </source>
</reference>
<organism evidence="1 2">
    <name type="scientific">Acetivibrio ethanolgignens</name>
    <dbReference type="NCBI Taxonomy" id="290052"/>
    <lineage>
        <taxon>Bacteria</taxon>
        <taxon>Bacillati</taxon>
        <taxon>Bacillota</taxon>
        <taxon>Clostridia</taxon>
        <taxon>Eubacteriales</taxon>
        <taxon>Oscillospiraceae</taxon>
        <taxon>Acetivibrio</taxon>
    </lineage>
</organism>
<dbReference type="Proteomes" id="UP000054874">
    <property type="component" value="Unassembled WGS sequence"/>
</dbReference>
<dbReference type="EMBL" id="LNAM01000009">
    <property type="protein sequence ID" value="KSV60470.1"/>
    <property type="molecule type" value="Genomic_DNA"/>
</dbReference>
<comment type="caution">
    <text evidence="1">The sequence shown here is derived from an EMBL/GenBank/DDBJ whole genome shotgun (WGS) entry which is preliminary data.</text>
</comment>
<dbReference type="OrthoDB" id="3035245at2"/>
<accession>A0A0V8QJR6</accession>
<gene>
    <name evidence="1" type="ORF">ASU35_16795</name>
</gene>
<evidence type="ECO:0000313" key="2">
    <source>
        <dbReference type="Proteomes" id="UP000054874"/>
    </source>
</evidence>
<keyword evidence="2" id="KW-1185">Reference proteome</keyword>
<sequence>MDNRIEAKKRIKELLRTDLGYIYKETNVGRHKIHLTFKMDSRTHELQMTFDFAEKYCDILTFISPRVLTDEYYDETLYTINTINTYVKAFGRFYVDDYNDIAYSLRLPYTMIEERPIETIWEIQGAVKYYEDVFCILLDVAQGKKTFEDCKEFIEKMWEW</sequence>